<organism evidence="1 2">
    <name type="scientific">Enterococcus faecalis</name>
    <name type="common">Streptococcus faecalis</name>
    <dbReference type="NCBI Taxonomy" id="1351"/>
    <lineage>
        <taxon>Bacteria</taxon>
        <taxon>Bacillati</taxon>
        <taxon>Bacillota</taxon>
        <taxon>Bacilli</taxon>
        <taxon>Lactobacillales</taxon>
        <taxon>Enterococcaceae</taxon>
        <taxon>Enterococcus</taxon>
    </lineage>
</organism>
<evidence type="ECO:0000313" key="2">
    <source>
        <dbReference type="Proteomes" id="UP000305511"/>
    </source>
</evidence>
<accession>A0A4V5USD1</accession>
<dbReference type="Proteomes" id="UP000305511">
    <property type="component" value="Unassembled WGS sequence"/>
</dbReference>
<name>A0A4V5USD1_ENTFL</name>
<reference evidence="1 2" key="1">
    <citation type="submission" date="2019-02" db="EMBL/GenBank/DDBJ databases">
        <title>Bacteria dissemination in different level of health care in South Africa: the effectiveness of infections prevention and control.</title>
        <authorList>
            <person name="Shobo C."/>
            <person name="Amoako D.G."/>
            <person name="Allam M."/>
            <person name="Ismail A."/>
            <person name="Bester L.A."/>
            <person name="Essack S.Y."/>
        </authorList>
    </citation>
    <scope>NUCLEOTIDE SEQUENCE [LARGE SCALE GENOMIC DNA]</scope>
    <source>
        <strain evidence="1 2">2SIL2</strain>
    </source>
</reference>
<evidence type="ECO:0000313" key="1">
    <source>
        <dbReference type="EMBL" id="TKK59383.1"/>
    </source>
</evidence>
<sequence>MTKVFEDEFMEWQIDMLEIANDYVEGRAEKIYIYGSIENGAYFFNLFFEMKNKILFMHQVNTVVGENESLIDVSPEEQDIVLRTGVEDLLKIAEVCQKYQKPVPTQFKLFYDMTKEKLDTKYQYDLQYSNTEDLYTDDIFMSWFEEVKSAVENPQEFGF</sequence>
<protein>
    <recommendedName>
        <fullName evidence="3">DUF600 family protein</fullName>
    </recommendedName>
</protein>
<comment type="caution">
    <text evidence="1">The sequence shown here is derived from an EMBL/GenBank/DDBJ whole genome shotgun (WGS) entry which is preliminary data.</text>
</comment>
<dbReference type="RefSeq" id="WP_064687253.1">
    <property type="nucleotide sequence ID" value="NZ_BDEN01000003.1"/>
</dbReference>
<evidence type="ECO:0008006" key="3">
    <source>
        <dbReference type="Google" id="ProtNLM"/>
    </source>
</evidence>
<dbReference type="AlphaFoldDB" id="A0A4V5USD1"/>
<dbReference type="EMBL" id="SIYF01000696">
    <property type="protein sequence ID" value="TKK59383.1"/>
    <property type="molecule type" value="Genomic_DNA"/>
</dbReference>
<proteinExistence type="predicted"/>
<gene>
    <name evidence="1" type="ORF">EY666_18965</name>
</gene>